<keyword evidence="3" id="KW-1185">Reference proteome</keyword>
<dbReference type="Proteomes" id="UP000714420">
    <property type="component" value="Unassembled WGS sequence"/>
</dbReference>
<evidence type="ECO:0000313" key="2">
    <source>
        <dbReference type="EMBL" id="NPD92934.1"/>
    </source>
</evidence>
<dbReference type="RefSeq" id="WP_172276627.1">
    <property type="nucleotide sequence ID" value="NZ_CASGMU010000012.1"/>
</dbReference>
<dbReference type="Pfam" id="PF01636">
    <property type="entry name" value="APH"/>
    <property type="match status" value="1"/>
</dbReference>
<dbReference type="InterPro" id="IPR002575">
    <property type="entry name" value="Aminoglycoside_PTrfase"/>
</dbReference>
<dbReference type="SUPFAM" id="SSF56112">
    <property type="entry name" value="Protein kinase-like (PK-like)"/>
    <property type="match status" value="1"/>
</dbReference>
<evidence type="ECO:0000313" key="3">
    <source>
        <dbReference type="Proteomes" id="UP000714420"/>
    </source>
</evidence>
<dbReference type="Gene3D" id="3.90.1200.10">
    <property type="match status" value="1"/>
</dbReference>
<gene>
    <name evidence="2" type="ORF">HPS56_11400</name>
</gene>
<name>A0ABX2APM6_9BACT</name>
<dbReference type="InterPro" id="IPR011009">
    <property type="entry name" value="Kinase-like_dom_sf"/>
</dbReference>
<feature type="domain" description="Aminoglycoside phosphotransferase" evidence="1">
    <location>
        <begin position="190"/>
        <end position="233"/>
    </location>
</feature>
<proteinExistence type="predicted"/>
<evidence type="ECO:0000259" key="1">
    <source>
        <dbReference type="Pfam" id="PF01636"/>
    </source>
</evidence>
<accession>A0ABX2APM6</accession>
<sequence length="305" mass="35855">MTLYKFKTFTTSYYFPKIKKEEEWLYGLYSTYGGKLSRVYWLLFKNIAFVRWLNVVDVNKLSFPYKDICKLIGKDCIMSFNMGSPGPLQKISIIGYECFSGNKFFAKYSQKPKAIELTKNEIQIYKLLENSGLVPVLLDSKLDKNFAFLKAEFLNGHRPPQTFFNEEIFKLCIKLKEFRIGKEKYSKDNLKLSLSHGDFCPWNMLEEGDRIRLIDWEQAKDRPLGFDLFTYIAQVTNLINPNVNLLEAIENHRQYIERYFISCGISNWKPYLIAFAVESKAFKLMKGSIDIAQRYDCLINFEDKK</sequence>
<dbReference type="EMBL" id="JABKKF010000012">
    <property type="protein sequence ID" value="NPD92934.1"/>
    <property type="molecule type" value="Genomic_DNA"/>
</dbReference>
<protein>
    <submittedName>
        <fullName evidence="2">Phosphotransferase</fullName>
    </submittedName>
</protein>
<comment type="caution">
    <text evidence="2">The sequence shown here is derived from an EMBL/GenBank/DDBJ whole genome shotgun (WGS) entry which is preliminary data.</text>
</comment>
<reference evidence="2 3" key="1">
    <citation type="submission" date="2020-05" db="EMBL/GenBank/DDBJ databases">
        <title>Distinct polysaccharide utilization as determinants for interspecies competition between intestinal Prevotella spp.</title>
        <authorList>
            <person name="Galvez E.J.C."/>
            <person name="Iljazovic A."/>
            <person name="Strowig T."/>
        </authorList>
    </citation>
    <scope>NUCLEOTIDE SEQUENCE [LARGE SCALE GENOMIC DNA]</scope>
    <source>
        <strain evidence="2 3">PMUR</strain>
    </source>
</reference>
<organism evidence="2 3">
    <name type="scientific">Xylanibacter muris</name>
    <dbReference type="NCBI Taxonomy" id="2736290"/>
    <lineage>
        <taxon>Bacteria</taxon>
        <taxon>Pseudomonadati</taxon>
        <taxon>Bacteroidota</taxon>
        <taxon>Bacteroidia</taxon>
        <taxon>Bacteroidales</taxon>
        <taxon>Prevotellaceae</taxon>
        <taxon>Xylanibacter</taxon>
    </lineage>
</organism>